<accession>A0A1F5FVM1</accession>
<evidence type="ECO:0000313" key="3">
    <source>
        <dbReference type="EMBL" id="OGD83659.1"/>
    </source>
</evidence>
<keyword evidence="1" id="KW-1133">Transmembrane helix</keyword>
<organism evidence="3 4">
    <name type="scientific">Candidatus Collierbacteria bacterium RIFOXYD1_FULL_40_9</name>
    <dbReference type="NCBI Taxonomy" id="1817731"/>
    <lineage>
        <taxon>Bacteria</taxon>
        <taxon>Candidatus Collieribacteriota</taxon>
    </lineage>
</organism>
<evidence type="ECO:0000313" key="4">
    <source>
        <dbReference type="Proteomes" id="UP000179237"/>
    </source>
</evidence>
<sequence length="89" mass="9721">MKKTKKKSTQKTKKEEYKVSGKDVVNTIKKLVKEGNIRHILVKNSSGKVLFQFPLTAGVIGVFFLPVLAGFGAIAALVGDCTISVERNK</sequence>
<keyword evidence="1" id="KW-0812">Transmembrane</keyword>
<dbReference type="InterPro" id="IPR025642">
    <property type="entry name" value="DUF4342"/>
</dbReference>
<feature type="domain" description="DUF4342" evidence="2">
    <location>
        <begin position="10"/>
        <end position="87"/>
    </location>
</feature>
<name>A0A1F5FVM1_9BACT</name>
<gene>
    <name evidence="3" type="ORF">A2572_01385</name>
</gene>
<reference evidence="3 4" key="1">
    <citation type="journal article" date="2016" name="Nat. Commun.">
        <title>Thousands of microbial genomes shed light on interconnected biogeochemical processes in an aquifer system.</title>
        <authorList>
            <person name="Anantharaman K."/>
            <person name="Brown C.T."/>
            <person name="Hug L.A."/>
            <person name="Sharon I."/>
            <person name="Castelle C.J."/>
            <person name="Probst A.J."/>
            <person name="Thomas B.C."/>
            <person name="Singh A."/>
            <person name="Wilkins M.J."/>
            <person name="Karaoz U."/>
            <person name="Brodie E.L."/>
            <person name="Williams K.H."/>
            <person name="Hubbard S.S."/>
            <person name="Banfield J.F."/>
        </authorList>
    </citation>
    <scope>NUCLEOTIDE SEQUENCE [LARGE SCALE GENOMIC DNA]</scope>
</reference>
<dbReference type="Pfam" id="PF14242">
    <property type="entry name" value="DUF4342"/>
    <property type="match status" value="1"/>
</dbReference>
<dbReference type="EMBL" id="MFAQ01000011">
    <property type="protein sequence ID" value="OGD83659.1"/>
    <property type="molecule type" value="Genomic_DNA"/>
</dbReference>
<dbReference type="Proteomes" id="UP000179237">
    <property type="component" value="Unassembled WGS sequence"/>
</dbReference>
<evidence type="ECO:0000256" key="1">
    <source>
        <dbReference type="SAM" id="Phobius"/>
    </source>
</evidence>
<keyword evidence="1" id="KW-0472">Membrane</keyword>
<comment type="caution">
    <text evidence="3">The sequence shown here is derived from an EMBL/GenBank/DDBJ whole genome shotgun (WGS) entry which is preliminary data.</text>
</comment>
<dbReference type="AlphaFoldDB" id="A0A1F5FVM1"/>
<protein>
    <recommendedName>
        <fullName evidence="2">DUF4342 domain-containing protein</fullName>
    </recommendedName>
</protein>
<feature type="transmembrane region" description="Helical" evidence="1">
    <location>
        <begin position="53"/>
        <end position="78"/>
    </location>
</feature>
<proteinExistence type="predicted"/>
<evidence type="ECO:0000259" key="2">
    <source>
        <dbReference type="Pfam" id="PF14242"/>
    </source>
</evidence>